<evidence type="ECO:0000313" key="3">
    <source>
        <dbReference type="Proteomes" id="UP000008909"/>
    </source>
</evidence>
<keyword evidence="1" id="KW-0472">Membrane</keyword>
<evidence type="ECO:0000256" key="1">
    <source>
        <dbReference type="SAM" id="Phobius"/>
    </source>
</evidence>
<sequence length="81" mass="9315">MTCRPTSIVWFLLIFITWPLALFVAGWYIFFSVLAPCYQTCQSITDLVFKILMLPNTCVRKMLGQNKAYDSVGQSAIDREE</sequence>
<evidence type="ECO:0000313" key="2">
    <source>
        <dbReference type="EMBL" id="GAA54086.1"/>
    </source>
</evidence>
<dbReference type="Proteomes" id="UP000008909">
    <property type="component" value="Unassembled WGS sequence"/>
</dbReference>
<name>G7YMA5_CLOSI</name>
<keyword evidence="1" id="KW-0812">Transmembrane</keyword>
<dbReference type="AlphaFoldDB" id="G7YMA5"/>
<reference key="2">
    <citation type="submission" date="2011-10" db="EMBL/GenBank/DDBJ databases">
        <title>The genome and transcriptome sequence of Clonorchis sinensis provide insights into the carcinogenic liver fluke.</title>
        <authorList>
            <person name="Wang X."/>
            <person name="Huang Y."/>
            <person name="Chen W."/>
            <person name="Liu H."/>
            <person name="Guo L."/>
            <person name="Chen Y."/>
            <person name="Luo F."/>
            <person name="Zhou W."/>
            <person name="Sun J."/>
            <person name="Mao Q."/>
            <person name="Liang P."/>
            <person name="Zhou C."/>
            <person name="Tian Y."/>
            <person name="Men J."/>
            <person name="Lv X."/>
            <person name="Huang L."/>
            <person name="Zhou J."/>
            <person name="Hu Y."/>
            <person name="Li R."/>
            <person name="Zhang F."/>
            <person name="Lei H."/>
            <person name="Li X."/>
            <person name="Hu X."/>
            <person name="Liang C."/>
            <person name="Xu J."/>
            <person name="Wu Z."/>
            <person name="Yu X."/>
        </authorList>
    </citation>
    <scope>NUCLEOTIDE SEQUENCE</scope>
    <source>
        <strain>Henan</strain>
    </source>
</reference>
<protein>
    <submittedName>
        <fullName evidence="2">Uncharacterized protein</fullName>
    </submittedName>
</protein>
<accession>G7YMA5</accession>
<reference evidence="2" key="1">
    <citation type="journal article" date="2011" name="Genome Biol.">
        <title>The draft genome of the carcinogenic human liver fluke Clonorchis sinensis.</title>
        <authorList>
            <person name="Wang X."/>
            <person name="Chen W."/>
            <person name="Huang Y."/>
            <person name="Sun J."/>
            <person name="Men J."/>
            <person name="Liu H."/>
            <person name="Luo F."/>
            <person name="Guo L."/>
            <person name="Lv X."/>
            <person name="Deng C."/>
            <person name="Zhou C."/>
            <person name="Fan Y."/>
            <person name="Li X."/>
            <person name="Huang L."/>
            <person name="Hu Y."/>
            <person name="Liang C."/>
            <person name="Hu X."/>
            <person name="Xu J."/>
            <person name="Yu X."/>
        </authorList>
    </citation>
    <scope>NUCLEOTIDE SEQUENCE [LARGE SCALE GENOMIC DNA]</scope>
    <source>
        <strain evidence="2">Henan</strain>
    </source>
</reference>
<dbReference type="EMBL" id="DF143717">
    <property type="protein sequence ID" value="GAA54086.1"/>
    <property type="molecule type" value="Genomic_DNA"/>
</dbReference>
<organism evidence="2 3">
    <name type="scientific">Clonorchis sinensis</name>
    <name type="common">Chinese liver fluke</name>
    <dbReference type="NCBI Taxonomy" id="79923"/>
    <lineage>
        <taxon>Eukaryota</taxon>
        <taxon>Metazoa</taxon>
        <taxon>Spiralia</taxon>
        <taxon>Lophotrochozoa</taxon>
        <taxon>Platyhelminthes</taxon>
        <taxon>Trematoda</taxon>
        <taxon>Digenea</taxon>
        <taxon>Opisthorchiida</taxon>
        <taxon>Opisthorchiata</taxon>
        <taxon>Opisthorchiidae</taxon>
        <taxon>Clonorchis</taxon>
    </lineage>
</organism>
<dbReference type="PANTHER" id="PTHR39948">
    <property type="entry name" value="GEO11419P1"/>
    <property type="match status" value="1"/>
</dbReference>
<feature type="transmembrane region" description="Helical" evidence="1">
    <location>
        <begin position="7"/>
        <end position="30"/>
    </location>
</feature>
<proteinExistence type="predicted"/>
<gene>
    <name evidence="2" type="ORF">CLF_112140</name>
</gene>
<keyword evidence="3" id="KW-1185">Reference proteome</keyword>
<keyword evidence="1" id="KW-1133">Transmembrane helix</keyword>
<dbReference type="PANTHER" id="PTHR39948:SF1">
    <property type="entry name" value="GEO11419P1"/>
    <property type="match status" value="1"/>
</dbReference>